<evidence type="ECO:0000256" key="6">
    <source>
        <dbReference type="SAM" id="Phobius"/>
    </source>
</evidence>
<feature type="transmembrane region" description="Helical" evidence="6">
    <location>
        <begin position="39"/>
        <end position="62"/>
    </location>
</feature>
<dbReference type="InterPro" id="IPR050833">
    <property type="entry name" value="Poly_Biosynth_Transport"/>
</dbReference>
<evidence type="ECO:0000256" key="1">
    <source>
        <dbReference type="ARBA" id="ARBA00004651"/>
    </source>
</evidence>
<dbReference type="CDD" id="cd13128">
    <property type="entry name" value="MATE_Wzx_like"/>
    <property type="match status" value="1"/>
</dbReference>
<keyword evidence="5 6" id="KW-0472">Membrane</keyword>
<keyword evidence="8" id="KW-1185">Reference proteome</keyword>
<feature type="transmembrane region" description="Helical" evidence="6">
    <location>
        <begin position="315"/>
        <end position="334"/>
    </location>
</feature>
<evidence type="ECO:0000256" key="4">
    <source>
        <dbReference type="ARBA" id="ARBA00022989"/>
    </source>
</evidence>
<dbReference type="Pfam" id="PF01943">
    <property type="entry name" value="Polysacc_synt"/>
    <property type="match status" value="1"/>
</dbReference>
<dbReference type="AlphaFoldDB" id="A0ABD6CMY8"/>
<evidence type="ECO:0000313" key="8">
    <source>
        <dbReference type="Proteomes" id="UP001597085"/>
    </source>
</evidence>
<feature type="transmembrane region" description="Helical" evidence="6">
    <location>
        <begin position="410"/>
        <end position="430"/>
    </location>
</feature>
<feature type="transmembrane region" description="Helical" evidence="6">
    <location>
        <begin position="220"/>
        <end position="241"/>
    </location>
</feature>
<proteinExistence type="predicted"/>
<comment type="subcellular location">
    <subcellularLocation>
        <location evidence="1">Cell membrane</location>
        <topology evidence="1">Multi-pass membrane protein</topology>
    </subcellularLocation>
</comment>
<dbReference type="PANTHER" id="PTHR30250">
    <property type="entry name" value="PST FAMILY PREDICTED COLANIC ACID TRANSPORTER"/>
    <property type="match status" value="1"/>
</dbReference>
<feature type="transmembrane region" description="Helical" evidence="6">
    <location>
        <begin position="442"/>
        <end position="462"/>
    </location>
</feature>
<keyword evidence="2" id="KW-1003">Cell membrane</keyword>
<dbReference type="InterPro" id="IPR002797">
    <property type="entry name" value="Polysacc_synth"/>
</dbReference>
<sequence length="483" mass="51592">MRLGQTSIIHFVSRLLASALGFVATIAIARILGSDSLGIYYLIISMVSWLGIAVTMGVRGAVTKRISDSEDEAAYAIAGGTVSTGLFLVMSAVVLIFQQQVNDYIGYSAAEVVILFLFVNLAQSIVNAVLNGQHLVHISGALTPVRIGTRSIVQITALLAGVGITGLFIGYAVGYLLVAVVGLWIIIRNLTEISFPRRKHYRDLFSYAKYSWLGSLRSRAFNWVDIAVLGFFVSSSIIGVYTAAWNIAVFLMLFGGSLSQTLFPEMSSISAEDDPQSVAGLFETALAYAGLILIPGLVGGILLGEHLLRVYGDEFTQGAAVLSVLIVATLIQGYQRQFTTTLNAIDRPDIAFRINAIFIVANVILNVGLIPSYGIIGAAVATASSVAISLGVAYTYLSSLIDFSIPTGDIARQWTAAGVMGAAVYLSLWLESAYLNVSNNTALVLTLVTVGAAVYFLVLFGISPRFRTTVTDNLPSSRLLADR</sequence>
<reference evidence="7 8" key="1">
    <citation type="journal article" date="2019" name="Int. J. Syst. Evol. Microbiol.">
        <title>The Global Catalogue of Microorganisms (GCM) 10K type strain sequencing project: providing services to taxonomists for standard genome sequencing and annotation.</title>
        <authorList>
            <consortium name="The Broad Institute Genomics Platform"/>
            <consortium name="The Broad Institute Genome Sequencing Center for Infectious Disease"/>
            <person name="Wu L."/>
            <person name="Ma J."/>
        </authorList>
    </citation>
    <scope>NUCLEOTIDE SEQUENCE [LARGE SCALE GENOMIC DNA]</scope>
    <source>
        <strain evidence="7 8">CGMCC 1.12121</strain>
    </source>
</reference>
<evidence type="ECO:0000256" key="5">
    <source>
        <dbReference type="ARBA" id="ARBA00023136"/>
    </source>
</evidence>
<accession>A0ABD6CMY8</accession>
<feature type="transmembrane region" description="Helical" evidence="6">
    <location>
        <begin position="285"/>
        <end position="303"/>
    </location>
</feature>
<gene>
    <name evidence="7" type="ORF">ACFSBX_09710</name>
</gene>
<comment type="caution">
    <text evidence="7">The sequence shown here is derived from an EMBL/GenBank/DDBJ whole genome shotgun (WGS) entry which is preliminary data.</text>
</comment>
<feature type="transmembrane region" description="Helical" evidence="6">
    <location>
        <begin position="12"/>
        <end position="33"/>
    </location>
</feature>
<feature type="transmembrane region" description="Helical" evidence="6">
    <location>
        <begin position="350"/>
        <end position="369"/>
    </location>
</feature>
<feature type="transmembrane region" description="Helical" evidence="6">
    <location>
        <begin position="375"/>
        <end position="398"/>
    </location>
</feature>
<name>A0ABD6CMY8_9EURY</name>
<evidence type="ECO:0000313" key="7">
    <source>
        <dbReference type="EMBL" id="MFD1599229.1"/>
    </source>
</evidence>
<evidence type="ECO:0000256" key="3">
    <source>
        <dbReference type="ARBA" id="ARBA00022692"/>
    </source>
</evidence>
<dbReference type="Proteomes" id="UP001597085">
    <property type="component" value="Unassembled WGS sequence"/>
</dbReference>
<dbReference type="PANTHER" id="PTHR30250:SF28">
    <property type="entry name" value="POLYSACCHARIDE BIOSYNTHESIS PROTEIN"/>
    <property type="match status" value="1"/>
</dbReference>
<protein>
    <submittedName>
        <fullName evidence="7">Polysaccharide biosynthesis C-terminal domain-containing protein</fullName>
    </submittedName>
</protein>
<keyword evidence="4 6" id="KW-1133">Transmembrane helix</keyword>
<dbReference type="EMBL" id="JBHUDK010000008">
    <property type="protein sequence ID" value="MFD1599229.1"/>
    <property type="molecule type" value="Genomic_DNA"/>
</dbReference>
<feature type="transmembrane region" description="Helical" evidence="6">
    <location>
        <begin position="104"/>
        <end position="130"/>
    </location>
</feature>
<keyword evidence="3 6" id="KW-0812">Transmembrane</keyword>
<dbReference type="RefSeq" id="WP_256422637.1">
    <property type="nucleotide sequence ID" value="NZ_JANHDI010000014.1"/>
</dbReference>
<feature type="transmembrane region" description="Helical" evidence="6">
    <location>
        <begin position="74"/>
        <end position="98"/>
    </location>
</feature>
<feature type="transmembrane region" description="Helical" evidence="6">
    <location>
        <begin position="175"/>
        <end position="191"/>
    </location>
</feature>
<evidence type="ECO:0000256" key="2">
    <source>
        <dbReference type="ARBA" id="ARBA00022475"/>
    </source>
</evidence>
<dbReference type="GO" id="GO:0005886">
    <property type="term" value="C:plasma membrane"/>
    <property type="evidence" value="ECO:0007669"/>
    <property type="project" value="UniProtKB-SubCell"/>
</dbReference>
<organism evidence="7 8">
    <name type="scientific">Halobellus rarus</name>
    <dbReference type="NCBI Taxonomy" id="1126237"/>
    <lineage>
        <taxon>Archaea</taxon>
        <taxon>Methanobacteriati</taxon>
        <taxon>Methanobacteriota</taxon>
        <taxon>Stenosarchaea group</taxon>
        <taxon>Halobacteria</taxon>
        <taxon>Halobacteriales</taxon>
        <taxon>Haloferacaceae</taxon>
        <taxon>Halobellus</taxon>
    </lineage>
</organism>